<dbReference type="Pfam" id="PF06114">
    <property type="entry name" value="Peptidase_M78"/>
    <property type="match status" value="1"/>
</dbReference>
<dbReference type="RefSeq" id="WP_168548448.1">
    <property type="nucleotide sequence ID" value="NZ_JAAXPR010000003.1"/>
</dbReference>
<dbReference type="Gene3D" id="3.90.580.10">
    <property type="entry name" value="Zinc finger, CHC2-type domain"/>
    <property type="match status" value="1"/>
</dbReference>
<dbReference type="InterPro" id="IPR036977">
    <property type="entry name" value="DNA_primase_Znf_CHC2"/>
</dbReference>
<dbReference type="Proteomes" id="UP000522720">
    <property type="component" value="Unassembled WGS sequence"/>
</dbReference>
<dbReference type="InterPro" id="IPR041420">
    <property type="entry name" value="PBECR4"/>
</dbReference>
<proteinExistence type="predicted"/>
<dbReference type="Gene3D" id="1.10.10.2910">
    <property type="match status" value="1"/>
</dbReference>
<dbReference type="InterPro" id="IPR010359">
    <property type="entry name" value="IrrE_HExxH"/>
</dbReference>
<dbReference type="GO" id="GO:0003677">
    <property type="term" value="F:DNA binding"/>
    <property type="evidence" value="ECO:0007669"/>
    <property type="project" value="InterPro"/>
</dbReference>
<evidence type="ECO:0000256" key="1">
    <source>
        <dbReference type="SAM" id="Coils"/>
    </source>
</evidence>
<feature type="region of interest" description="Disordered" evidence="2">
    <location>
        <begin position="1451"/>
        <end position="1477"/>
    </location>
</feature>
<dbReference type="Pfam" id="PF18813">
    <property type="entry name" value="PBECR4"/>
    <property type="match status" value="1"/>
</dbReference>
<evidence type="ECO:0000313" key="6">
    <source>
        <dbReference type="Proteomes" id="UP000522720"/>
    </source>
</evidence>
<keyword evidence="1" id="KW-0175">Coiled coil</keyword>
<reference evidence="5 6" key="1">
    <citation type="submission" date="2020-04" db="EMBL/GenBank/DDBJ databases">
        <title>MicrobeNet Type strains.</title>
        <authorList>
            <person name="Nicholson A.C."/>
        </authorList>
    </citation>
    <scope>NUCLEOTIDE SEQUENCE [LARGE SCALE GENOMIC DNA]</scope>
    <source>
        <strain evidence="5 6">CCUG 69612</strain>
    </source>
</reference>
<protein>
    <submittedName>
        <fullName evidence="5">DUF3991 domain-containing protein</fullName>
    </submittedName>
</protein>
<name>A0A7X6MZY7_9STRE</name>
<feature type="coiled-coil region" evidence="1">
    <location>
        <begin position="343"/>
        <end position="430"/>
    </location>
</feature>
<gene>
    <name evidence="5" type="ORF">HF992_02280</name>
</gene>
<evidence type="ECO:0000259" key="4">
    <source>
        <dbReference type="Pfam" id="PF18813"/>
    </source>
</evidence>
<dbReference type="SUPFAM" id="SSF57783">
    <property type="entry name" value="Zinc beta-ribbon"/>
    <property type="match status" value="1"/>
</dbReference>
<comment type="caution">
    <text evidence="5">The sequence shown here is derived from an EMBL/GenBank/DDBJ whole genome shotgun (WGS) entry which is preliminary data.</text>
</comment>
<accession>A0A7X6MZY7</accession>
<feature type="compositionally biased region" description="Basic and acidic residues" evidence="2">
    <location>
        <begin position="1458"/>
        <end position="1477"/>
    </location>
</feature>
<feature type="domain" description="Phage-Barnase-EndoU-ColicinE5/D-RelE like nuclease 4" evidence="4">
    <location>
        <begin position="789"/>
        <end position="970"/>
    </location>
</feature>
<evidence type="ECO:0000256" key="2">
    <source>
        <dbReference type="SAM" id="MobiDB-lite"/>
    </source>
</evidence>
<evidence type="ECO:0000259" key="3">
    <source>
        <dbReference type="Pfam" id="PF06114"/>
    </source>
</evidence>
<dbReference type="GO" id="GO:0006260">
    <property type="term" value="P:DNA replication"/>
    <property type="evidence" value="ECO:0007669"/>
    <property type="project" value="InterPro"/>
</dbReference>
<keyword evidence="6" id="KW-1185">Reference proteome</keyword>
<sequence>MATIEELKRLSILDVAQQLGLDMKRLGHDNYTWSDHDSFILNTSKNIFSWFSRDLHGDVIKLVQVIKEEQTGQKLSFKQAKHYLETGEFESFEPTEYIPPVFEYYLQNFESQDLTLAKDYLVNERGLSEDTINLFIKQGLLAQATHKTGEVLEPVIVFKTLDKSGQITGASLQGIMENNTIHERGRLKRIMRASDGMSGMTLDIGQPKRLVFAESPIDLMSYVELHRDSLNDVRLVAMDGLKEATISRHFMEWYANQEGKTYTVDYKETPKLLAHVAQHTSYFKKEDNQVLITLALDNDEAGRNFISKLQGKGIPVVVDLPPLADGQEKTDWNDYLKTQGASQVRDNSRLAQAYRKLERLENELGQATQAVFSYQAQTNGQPMNDKRGAGAFFKRRDQLENKAISLTREIEAQKERIERLEDQEENKRLGLNKNGYGLNLTVDNISRIKDEIEKFYRGESLYTQTTIRKYEKRLVELEALAEKSQGISMSPGVQHLIDQGLVNQWKKQPMIYFVKGLKKVAFELTDQGTFEPSKKYGPLTDSDRARVNELLGLMKNKEESDMDLDQVEQPEVEIDLKALINEKIIQEGDYYLWHDYELERLGASQEMIEEFHNNLEDLAYSKDGVNLYIEDSSNKGATGYLSLEGNVLNQESILTYLSENDLNGEQAIQFLDNLAQGVEETWSRVERHYDQVFENIVAKYGLGKEKSLEKTQGIIAETNVEDLPGDQEAAPLPEANLSQPLNDLSPNQTESQPLLHFTIDGLTPSTYKKGYHPVSDKDLRKLNRYAQNLQQVAQFYLNELADTTITYFYSDGVENGQVSIEFGKEYFMHLTGILPQKEGQTAEQTLLDFANGRGHFDNLLIANYDAAFEKLQVLPELQEIIVSDAFYFNDLSDIEKLHRLDLDKAIRTSDKDLLLALRTVDGLAIPASVMRLKSNLNAQLDASNHEKIILGVYRNRDGKIQQLSINNEYIKDGGSEMMAIMQNNQFEREEISQVEELELSGAEEKEGVTFEVNKVKVTSVLDTLREVGRPVLETNLNPDYLAELAFVDQLLDQYGGDLDLVITDLTLQGLVDTEAEFYQNWVEDKVYQVHQVSWADVANGKHTQEEFSDLATKTLDDLVSRLEDFETSSSSQEVEEAIVITPEKVSELIAAGDKKGLNDLMKAGIRTYLESDRYKEFLSAMAKLPHYSPNNLFLLQAQKADVSKVASFKVWKEQFGRLVNKGEKALRIWAPVTVTKKDKETGQPILDENQKPVTYTSFKLVPVFDISQTSGREFPKAVNNLEGTYDDYANLYRATKVLAQERGIKVELSNNLGNYNGVYLPNEDKIIIKTGMSETQTLKTFFHEMAHADLHNLQEREKHQYTKPEKELQAESVAFVVASHFGIDTQDYSFAYLANWSRDKKSLSDLEAQLDVIQKSAKGLIQRLDNILEHQQNKSVGQDIFSQRLAEKTTNRETQALVKEETPDIKKSQEQEENRHM</sequence>
<dbReference type="EMBL" id="JAAXPR010000003">
    <property type="protein sequence ID" value="NKZ19687.1"/>
    <property type="molecule type" value="Genomic_DNA"/>
</dbReference>
<dbReference type="GO" id="GO:0008270">
    <property type="term" value="F:zinc ion binding"/>
    <property type="evidence" value="ECO:0007669"/>
    <property type="project" value="InterPro"/>
</dbReference>
<evidence type="ECO:0000313" key="5">
    <source>
        <dbReference type="EMBL" id="NKZ19687.1"/>
    </source>
</evidence>
<feature type="domain" description="IrrE N-terminal-like" evidence="3">
    <location>
        <begin position="1301"/>
        <end position="1392"/>
    </location>
</feature>
<organism evidence="5 6">
    <name type="scientific">Streptococcus ovuberis</name>
    <dbReference type="NCBI Taxonomy" id="1936207"/>
    <lineage>
        <taxon>Bacteria</taxon>
        <taxon>Bacillati</taxon>
        <taxon>Bacillota</taxon>
        <taxon>Bacilli</taxon>
        <taxon>Lactobacillales</taxon>
        <taxon>Streptococcaceae</taxon>
        <taxon>Streptococcus</taxon>
    </lineage>
</organism>
<dbReference type="Gene3D" id="3.40.1360.10">
    <property type="match status" value="1"/>
</dbReference>